<dbReference type="PRINTS" id="PR00449">
    <property type="entry name" value="RASTRNSFRMNG"/>
</dbReference>
<evidence type="ECO:0000256" key="1">
    <source>
        <dbReference type="ARBA" id="ARBA00006270"/>
    </source>
</evidence>
<dbReference type="SMART" id="SM00173">
    <property type="entry name" value="RAS"/>
    <property type="match status" value="1"/>
</dbReference>
<comment type="caution">
    <text evidence="4">The sequence shown here is derived from an EMBL/GenBank/DDBJ whole genome shotgun (WGS) entry which is preliminary data.</text>
</comment>
<dbReference type="GO" id="GO:0005770">
    <property type="term" value="C:late endosome"/>
    <property type="evidence" value="ECO:0007669"/>
    <property type="project" value="TreeGrafter"/>
</dbReference>
<dbReference type="OrthoDB" id="1436450at2759"/>
<dbReference type="GO" id="GO:0005829">
    <property type="term" value="C:cytosol"/>
    <property type="evidence" value="ECO:0007669"/>
    <property type="project" value="GOC"/>
</dbReference>
<organism evidence="4 5">
    <name type="scientific">Armadillidium nasatum</name>
    <dbReference type="NCBI Taxonomy" id="96803"/>
    <lineage>
        <taxon>Eukaryota</taxon>
        <taxon>Metazoa</taxon>
        <taxon>Ecdysozoa</taxon>
        <taxon>Arthropoda</taxon>
        <taxon>Crustacea</taxon>
        <taxon>Multicrustacea</taxon>
        <taxon>Malacostraca</taxon>
        <taxon>Eumalacostraca</taxon>
        <taxon>Peracarida</taxon>
        <taxon>Isopoda</taxon>
        <taxon>Oniscidea</taxon>
        <taxon>Crinocheta</taxon>
        <taxon>Armadillidiidae</taxon>
        <taxon>Armadillidium</taxon>
    </lineage>
</organism>
<comment type="similarity">
    <text evidence="1">Belongs to the small GTPase superfamily. Rab family.</text>
</comment>
<dbReference type="FunFam" id="3.40.50.300:FF:001447">
    <property type="entry name" value="Ras-related protein Rab-1B"/>
    <property type="match status" value="1"/>
</dbReference>
<protein>
    <submittedName>
        <fullName evidence="4">Ras-related protein Rab-9A</fullName>
    </submittedName>
</protein>
<dbReference type="PROSITE" id="PS51421">
    <property type="entry name" value="RAS"/>
    <property type="match status" value="1"/>
</dbReference>
<dbReference type="InterPro" id="IPR001806">
    <property type="entry name" value="Small_GTPase"/>
</dbReference>
<dbReference type="GO" id="GO:0042147">
    <property type="term" value="P:retrograde transport, endosome to Golgi"/>
    <property type="evidence" value="ECO:0007669"/>
    <property type="project" value="TreeGrafter"/>
</dbReference>
<dbReference type="GO" id="GO:0005764">
    <property type="term" value="C:lysosome"/>
    <property type="evidence" value="ECO:0007669"/>
    <property type="project" value="TreeGrafter"/>
</dbReference>
<dbReference type="Gene3D" id="3.40.50.300">
    <property type="entry name" value="P-loop containing nucleotide triphosphate hydrolases"/>
    <property type="match status" value="1"/>
</dbReference>
<reference evidence="4 5" key="1">
    <citation type="journal article" date="2019" name="PLoS Biol.">
        <title>Sex chromosomes control vertical transmission of feminizing Wolbachia symbionts in an isopod.</title>
        <authorList>
            <person name="Becking T."/>
            <person name="Chebbi M.A."/>
            <person name="Giraud I."/>
            <person name="Moumen B."/>
            <person name="Laverre T."/>
            <person name="Caubet Y."/>
            <person name="Peccoud J."/>
            <person name="Gilbert C."/>
            <person name="Cordaux R."/>
        </authorList>
    </citation>
    <scope>NUCLEOTIDE SEQUENCE [LARGE SCALE GENOMIC DNA]</scope>
    <source>
        <strain evidence="4">ANa2</strain>
        <tissue evidence="4">Whole body excluding digestive tract and cuticle</tissue>
    </source>
</reference>
<dbReference type="SMART" id="SM00174">
    <property type="entry name" value="RHO"/>
    <property type="match status" value="1"/>
</dbReference>
<dbReference type="GO" id="GO:0045335">
    <property type="term" value="C:phagocytic vesicle"/>
    <property type="evidence" value="ECO:0007669"/>
    <property type="project" value="TreeGrafter"/>
</dbReference>
<dbReference type="Pfam" id="PF00071">
    <property type="entry name" value="Ras"/>
    <property type="match status" value="1"/>
</dbReference>
<dbReference type="SMART" id="SM00175">
    <property type="entry name" value="RAB"/>
    <property type="match status" value="1"/>
</dbReference>
<dbReference type="PANTHER" id="PTHR47981:SF1">
    <property type="entry name" value="RE17845P"/>
    <property type="match status" value="1"/>
</dbReference>
<evidence type="ECO:0000313" key="4">
    <source>
        <dbReference type="EMBL" id="KAB7497394.1"/>
    </source>
</evidence>
<accession>A0A5N5ST54</accession>
<dbReference type="NCBIfam" id="TIGR00231">
    <property type="entry name" value="small_GTP"/>
    <property type="match status" value="1"/>
</dbReference>
<proteinExistence type="inferred from homology"/>
<name>A0A5N5ST54_9CRUS</name>
<sequence>MSFEFDIILSHIWDTAGQERFRSLRTPFYRGSDMCMLTFAVDDSLSFKNLDTWRKEFKHYADVKADFPFLVVGNKVDLGRKVSKEDAENWCLENGDLPYVETSAKDSTNVEEAFMLCLRRWHNSDRQQNFNEILSNTIY</sequence>
<dbReference type="EMBL" id="SEYY01020337">
    <property type="protein sequence ID" value="KAB7497394.1"/>
    <property type="molecule type" value="Genomic_DNA"/>
</dbReference>
<dbReference type="Proteomes" id="UP000326759">
    <property type="component" value="Unassembled WGS sequence"/>
</dbReference>
<dbReference type="InterPro" id="IPR027417">
    <property type="entry name" value="P-loop_NTPase"/>
</dbReference>
<dbReference type="PANTHER" id="PTHR47981">
    <property type="entry name" value="RAB FAMILY"/>
    <property type="match status" value="1"/>
</dbReference>
<dbReference type="GO" id="GO:0005525">
    <property type="term" value="F:GTP binding"/>
    <property type="evidence" value="ECO:0007669"/>
    <property type="project" value="UniProtKB-KW"/>
</dbReference>
<dbReference type="InterPro" id="IPR005225">
    <property type="entry name" value="Small_GTP-bd"/>
</dbReference>
<keyword evidence="5" id="KW-1185">Reference proteome</keyword>
<dbReference type="SUPFAM" id="SSF52540">
    <property type="entry name" value="P-loop containing nucleoside triphosphate hydrolases"/>
    <property type="match status" value="1"/>
</dbReference>
<dbReference type="GO" id="GO:0003924">
    <property type="term" value="F:GTPase activity"/>
    <property type="evidence" value="ECO:0007669"/>
    <property type="project" value="InterPro"/>
</dbReference>
<evidence type="ECO:0000313" key="5">
    <source>
        <dbReference type="Proteomes" id="UP000326759"/>
    </source>
</evidence>
<keyword evidence="2" id="KW-0547">Nucleotide-binding</keyword>
<gene>
    <name evidence="4" type="primary">RAB9A</name>
    <name evidence="4" type="ORF">Anas_03672</name>
</gene>
<dbReference type="AlphaFoldDB" id="A0A5N5ST54"/>
<evidence type="ECO:0000256" key="2">
    <source>
        <dbReference type="ARBA" id="ARBA00022741"/>
    </source>
</evidence>
<evidence type="ECO:0000256" key="3">
    <source>
        <dbReference type="ARBA" id="ARBA00023134"/>
    </source>
</evidence>
<dbReference type="PROSITE" id="PS51419">
    <property type="entry name" value="RAB"/>
    <property type="match status" value="1"/>
</dbReference>
<keyword evidence="3" id="KW-0342">GTP-binding</keyword>